<dbReference type="PANTHER" id="PTHR35179">
    <property type="entry name" value="PROTEIN CBG02620"/>
    <property type="match status" value="1"/>
</dbReference>
<dbReference type="PANTHER" id="PTHR35179:SF2">
    <property type="entry name" value="START DOMAIN-CONTAINING PROTEIN"/>
    <property type="match status" value="1"/>
</dbReference>
<evidence type="ECO:0000313" key="1">
    <source>
        <dbReference type="EMBL" id="KFD58496.1"/>
    </source>
</evidence>
<dbReference type="Proteomes" id="UP000030764">
    <property type="component" value="Unassembled WGS sequence"/>
</dbReference>
<reference evidence="2 3" key="1">
    <citation type="journal article" date="2014" name="Nat. Genet.">
        <title>Genome and transcriptome of the porcine whipworm Trichuris suis.</title>
        <authorList>
            <person name="Jex A.R."/>
            <person name="Nejsum P."/>
            <person name="Schwarz E.M."/>
            <person name="Hu L."/>
            <person name="Young N.D."/>
            <person name="Hall R.S."/>
            <person name="Korhonen P.K."/>
            <person name="Liao S."/>
            <person name="Thamsborg S."/>
            <person name="Xia J."/>
            <person name="Xu P."/>
            <person name="Wang S."/>
            <person name="Scheerlinck J.P."/>
            <person name="Hofmann A."/>
            <person name="Sternberg P.W."/>
            <person name="Wang J."/>
            <person name="Gasser R.B."/>
        </authorList>
    </citation>
    <scope>NUCLEOTIDE SEQUENCE [LARGE SCALE GENOMIC DNA]</scope>
    <source>
        <strain evidence="2">DCEP-RM93F</strain>
        <strain evidence="1">DCEP-RM93M</strain>
    </source>
</reference>
<organism evidence="2">
    <name type="scientific">Trichuris suis</name>
    <name type="common">pig whipworm</name>
    <dbReference type="NCBI Taxonomy" id="68888"/>
    <lineage>
        <taxon>Eukaryota</taxon>
        <taxon>Metazoa</taxon>
        <taxon>Ecdysozoa</taxon>
        <taxon>Nematoda</taxon>
        <taxon>Enoplea</taxon>
        <taxon>Dorylaimia</taxon>
        <taxon>Trichinellida</taxon>
        <taxon>Trichuridae</taxon>
        <taxon>Trichuris</taxon>
    </lineage>
</organism>
<dbReference type="AlphaFoldDB" id="A0A085N6M9"/>
<dbReference type="OrthoDB" id="5393654at2759"/>
<gene>
    <name evidence="1" type="ORF">M513_00722</name>
    <name evidence="2" type="ORF">M514_00722</name>
</gene>
<dbReference type="EMBL" id="KL367544">
    <property type="protein sequence ID" value="KFD65125.1"/>
    <property type="molecule type" value="Genomic_DNA"/>
</dbReference>
<evidence type="ECO:0000313" key="2">
    <source>
        <dbReference type="EMBL" id="KFD65125.1"/>
    </source>
</evidence>
<evidence type="ECO:0000313" key="3">
    <source>
        <dbReference type="Proteomes" id="UP000030764"/>
    </source>
</evidence>
<dbReference type="EMBL" id="KL363184">
    <property type="protein sequence ID" value="KFD58496.1"/>
    <property type="molecule type" value="Genomic_DNA"/>
</dbReference>
<protein>
    <submittedName>
        <fullName evidence="2">Uncharacterized protein</fullName>
    </submittedName>
</protein>
<sequence length="388" mass="43616">MSLVWLFDNLRTEPFGVIPLTNLSGKGGPSTLKHIEVVSSYNWSKRTEGNESTEPTIIVPGAPKQFRNWQGGKLPEDSGQFIYDVDHMIMPRCPMEPLFHSAFVEASRTAKSFDLKQFDLVTDCINLQKLFTFCKGEDACGFFRIDLERIGETVLATRVEGQDVINIDFPSFDQSLKQTCCAPLQPELEGAHSRVVSYQLGELRLLVRMEVDCAAFTEQELEPLMDGPLLQPDCQQSESLPFSTVRHVQSRPISVSSPMSSSTSPDGRGFPTFVWPLLFFSALDSMVVGWWTDQNTFKKPVIYKLTDVNKLVKPLPYSTLSKVYDLLQKIIKFMRRNDESVKTSLVWRGQQFIEIYEKAPAASGAISELMKSHLRGDVPAAAEGERSV</sequence>
<proteinExistence type="predicted"/>
<accession>A0A085N6M9</accession>
<dbReference type="Proteomes" id="UP000030758">
    <property type="component" value="Unassembled WGS sequence"/>
</dbReference>
<name>A0A085N6M9_9BILA</name>
<keyword evidence="3" id="KW-1185">Reference proteome</keyword>